<dbReference type="PANTHER" id="PTHR43825:SF1">
    <property type="entry name" value="TRANSKETOLASE-LIKE PYRIMIDINE-BINDING DOMAIN-CONTAINING PROTEIN"/>
    <property type="match status" value="1"/>
</dbReference>
<dbReference type="InterPro" id="IPR005475">
    <property type="entry name" value="Transketolase-like_Pyr-bd"/>
</dbReference>
<comment type="similarity">
    <text evidence="2">Belongs to the transketolase family.</text>
</comment>
<feature type="domain" description="Transketolase-like pyrimidine-binding" evidence="5">
    <location>
        <begin position="10"/>
        <end position="179"/>
    </location>
</feature>
<evidence type="ECO:0000256" key="3">
    <source>
        <dbReference type="ARBA" id="ARBA00022679"/>
    </source>
</evidence>
<dbReference type="InterPro" id="IPR051157">
    <property type="entry name" value="PDH/Transketolase"/>
</dbReference>
<dbReference type="Gene3D" id="3.40.50.920">
    <property type="match status" value="1"/>
</dbReference>
<comment type="caution">
    <text evidence="6">The sequence shown here is derived from an EMBL/GenBank/DDBJ whole genome shotgun (WGS) entry which is preliminary data.</text>
</comment>
<proteinExistence type="inferred from homology"/>
<dbReference type="PANTHER" id="PTHR43825">
    <property type="entry name" value="PYRUVATE DEHYDROGENASE E1 COMPONENT"/>
    <property type="match status" value="1"/>
</dbReference>
<dbReference type="AlphaFoldDB" id="A0A0Q4AXU0"/>
<dbReference type="SMART" id="SM00861">
    <property type="entry name" value="Transket_pyr"/>
    <property type="match status" value="1"/>
</dbReference>
<dbReference type="Pfam" id="PF02779">
    <property type="entry name" value="Transket_pyr"/>
    <property type="match status" value="1"/>
</dbReference>
<dbReference type="PATRIC" id="fig|1702214.3.peg.2088"/>
<keyword evidence="7" id="KW-1185">Reference proteome</keyword>
<comment type="cofactor">
    <cofactor evidence="1">
        <name>thiamine diphosphate</name>
        <dbReference type="ChEBI" id="CHEBI:58937"/>
    </cofactor>
</comment>
<dbReference type="PROSITE" id="PS00802">
    <property type="entry name" value="TRANSKETOLASE_2"/>
    <property type="match status" value="1"/>
</dbReference>
<keyword evidence="4" id="KW-0786">Thiamine pyrophosphate</keyword>
<dbReference type="STRING" id="1702214.AL399_05325"/>
<dbReference type="Gene3D" id="3.40.50.970">
    <property type="match status" value="1"/>
</dbReference>
<evidence type="ECO:0000259" key="5">
    <source>
        <dbReference type="SMART" id="SM00861"/>
    </source>
</evidence>
<evidence type="ECO:0000256" key="2">
    <source>
        <dbReference type="ARBA" id="ARBA00007131"/>
    </source>
</evidence>
<protein>
    <recommendedName>
        <fullName evidence="5">Transketolase-like pyrimidine-binding domain-containing protein</fullName>
    </recommendedName>
</protein>
<dbReference type="SUPFAM" id="SSF52518">
    <property type="entry name" value="Thiamin diphosphate-binding fold (THDP-binding)"/>
    <property type="match status" value="1"/>
</dbReference>
<dbReference type="FunFam" id="3.40.50.970:FF:000129">
    <property type="entry name" value="Transketolase"/>
    <property type="match status" value="1"/>
</dbReference>
<evidence type="ECO:0000256" key="1">
    <source>
        <dbReference type="ARBA" id="ARBA00001964"/>
    </source>
</evidence>
<dbReference type="EMBL" id="LIIK01000021">
    <property type="protein sequence ID" value="KQM08814.1"/>
    <property type="molecule type" value="Genomic_DNA"/>
</dbReference>
<keyword evidence="3" id="KW-0808">Transferase</keyword>
<dbReference type="GO" id="GO:0016740">
    <property type="term" value="F:transferase activity"/>
    <property type="evidence" value="ECO:0007669"/>
    <property type="project" value="UniProtKB-KW"/>
</dbReference>
<evidence type="ECO:0000313" key="6">
    <source>
        <dbReference type="EMBL" id="KQM08814.1"/>
    </source>
</evidence>
<dbReference type="SUPFAM" id="SSF52922">
    <property type="entry name" value="TK C-terminal domain-like"/>
    <property type="match status" value="1"/>
</dbReference>
<dbReference type="InterPro" id="IPR009014">
    <property type="entry name" value="Transketo_C/PFOR_II"/>
</dbReference>
<dbReference type="InterPro" id="IPR033248">
    <property type="entry name" value="Transketolase_C"/>
</dbReference>
<dbReference type="Proteomes" id="UP000054172">
    <property type="component" value="Unassembled WGS sequence"/>
</dbReference>
<dbReference type="Pfam" id="PF02780">
    <property type="entry name" value="Transketolase_C"/>
    <property type="match status" value="2"/>
</dbReference>
<dbReference type="InterPro" id="IPR020826">
    <property type="entry name" value="Transketolase_BS"/>
</dbReference>
<evidence type="ECO:0000313" key="7">
    <source>
        <dbReference type="Proteomes" id="UP000054172"/>
    </source>
</evidence>
<dbReference type="InterPro" id="IPR029061">
    <property type="entry name" value="THDP-binding"/>
</dbReference>
<name>A0A0Q4AXU0_9BACT</name>
<sequence>MQYPRGVKLRPTRAGFAKAVLDAAEFNKRIVVLGSDVTGSLLLTEFKERYPNRFISLGIAEQNAAAVAAGLALEGFSPIFATYATFSTTRALDQIRVSICYNNASVLVVGAHAGISVGPDGATHQALEDMAVMRALPNMRVYSPADSTEAYSLTLSLLMEERASYGPRYLRIGREPVPDSPRENRFKSYRDDIGSIFDSKIPKLVDRDATILATGHMVWHSEQAALTLRQLGFNVEVQNVNTIKPLGFDDGCEIWVTAQEGVCRPHEELYVDEYRLADIISHSRVVVTVEEHQVAGGMGSAVAELMAREGILRPLRMLGIDGTFGQSGPPLELYDYYHLAPNDIALAVSALLAKSGKQS</sequence>
<dbReference type="CDD" id="cd07033">
    <property type="entry name" value="TPP_PYR_DXS_TK_like"/>
    <property type="match status" value="1"/>
</dbReference>
<accession>A0A0Q4AXU0</accession>
<evidence type="ECO:0000256" key="4">
    <source>
        <dbReference type="ARBA" id="ARBA00023052"/>
    </source>
</evidence>
<reference evidence="6" key="1">
    <citation type="submission" date="2015-08" db="EMBL/GenBank/DDBJ databases">
        <title>Candidatus Bacteriodes Periocalifornicus.</title>
        <authorList>
            <person name="McLean J.S."/>
            <person name="Kelley S."/>
        </authorList>
    </citation>
    <scope>NUCLEOTIDE SEQUENCE [LARGE SCALE GENOMIC DNA]</scope>
    <source>
        <strain evidence="6">12B</strain>
    </source>
</reference>
<gene>
    <name evidence="6" type="ORF">AL399_05325</name>
</gene>
<organism evidence="6 7">
    <name type="scientific">Candidatus [Bacteroides] periocalifornicus</name>
    <dbReference type="NCBI Taxonomy" id="1702214"/>
    <lineage>
        <taxon>Bacteria</taxon>
        <taxon>Pseudomonadati</taxon>
        <taxon>Bacteroidota</taxon>
    </lineage>
</organism>